<sequence>AAPRCPHVDLWRLRPGAGAGGGAGDDGLPDFHQERAAVGGETARPGGGGAVPRPTRGARSRAPGRPRLLPDQSGVARRRATGEVPGRVRRRTGAVRGAGGAGIGDAPGRARRVGGGRRVGAGRGGTEPGPGRSPGRHRLGAPRNDRRPGNHVGPNLRGTGRDHRHGRGPVANRRLPGHLPRLRRRLRTPHPRRLRGDDGELRRRAWPRPPAGDPPQRLEARPRQPQGSPRPHRRGRVGIGGLPQCCQRSPAGRPAGDLGDGEGTERGGGPAKPGCAAVIDRGARVGV</sequence>
<feature type="compositionally biased region" description="Basic and acidic residues" evidence="1">
    <location>
        <begin position="1"/>
        <end position="12"/>
    </location>
</feature>
<feature type="region of interest" description="Disordered" evidence="1">
    <location>
        <begin position="1"/>
        <end position="287"/>
    </location>
</feature>
<dbReference type="EC" id="3.1.21.2" evidence="2"/>
<keyword evidence="2" id="KW-0255">Endonuclease</keyword>
<proteinExistence type="predicted"/>
<accession>A0A6J4UA96</accession>
<feature type="compositionally biased region" description="Gly residues" evidence="1">
    <location>
        <begin position="116"/>
        <end position="128"/>
    </location>
</feature>
<dbReference type="GO" id="GO:0008833">
    <property type="term" value="F:deoxyribonuclease IV (phage-T4-induced) activity"/>
    <property type="evidence" value="ECO:0007669"/>
    <property type="project" value="UniProtKB-EC"/>
</dbReference>
<protein>
    <submittedName>
        <fullName evidence="2">Endonuclease IV</fullName>
        <ecNumber evidence="2">3.1.21.2</ecNumber>
    </submittedName>
</protein>
<feature type="compositionally biased region" description="Gly residues" evidence="1">
    <location>
        <begin position="96"/>
        <end position="105"/>
    </location>
</feature>
<reference evidence="2" key="1">
    <citation type="submission" date="2020-02" db="EMBL/GenBank/DDBJ databases">
        <authorList>
            <person name="Meier V. D."/>
        </authorList>
    </citation>
    <scope>NUCLEOTIDE SEQUENCE</scope>
    <source>
        <strain evidence="2">AVDCRST_MAG73</strain>
    </source>
</reference>
<evidence type="ECO:0000313" key="2">
    <source>
        <dbReference type="EMBL" id="CAA9543905.1"/>
    </source>
</evidence>
<keyword evidence="2" id="KW-0378">Hydrolase</keyword>
<feature type="non-terminal residue" evidence="2">
    <location>
        <position position="1"/>
    </location>
</feature>
<organism evidence="2">
    <name type="scientific">uncultured Thermomicrobiales bacterium</name>
    <dbReference type="NCBI Taxonomy" id="1645740"/>
    <lineage>
        <taxon>Bacteria</taxon>
        <taxon>Pseudomonadati</taxon>
        <taxon>Thermomicrobiota</taxon>
        <taxon>Thermomicrobia</taxon>
        <taxon>Thermomicrobiales</taxon>
        <taxon>environmental samples</taxon>
    </lineage>
</organism>
<name>A0A6J4UA96_9BACT</name>
<feature type="compositionally biased region" description="Basic and acidic residues" evidence="1">
    <location>
        <begin position="194"/>
        <end position="203"/>
    </location>
</feature>
<evidence type="ECO:0000256" key="1">
    <source>
        <dbReference type="SAM" id="MobiDB-lite"/>
    </source>
</evidence>
<keyword evidence="2" id="KW-0540">Nuclease</keyword>
<dbReference type="EMBL" id="CADCWE010000140">
    <property type="protein sequence ID" value="CAA9543905.1"/>
    <property type="molecule type" value="Genomic_DNA"/>
</dbReference>
<gene>
    <name evidence="2" type="ORF">AVDCRST_MAG73-2216</name>
</gene>
<feature type="non-terminal residue" evidence="2">
    <location>
        <position position="287"/>
    </location>
</feature>
<dbReference type="AlphaFoldDB" id="A0A6J4UA96"/>
<feature type="compositionally biased region" description="Basic residues" evidence="1">
    <location>
        <begin position="180"/>
        <end position="193"/>
    </location>
</feature>